<evidence type="ECO:0000256" key="5">
    <source>
        <dbReference type="ARBA" id="ARBA00023136"/>
    </source>
</evidence>
<evidence type="ECO:0000256" key="2">
    <source>
        <dbReference type="ARBA" id="ARBA00022475"/>
    </source>
</evidence>
<dbReference type="Proteomes" id="UP001146505">
    <property type="component" value="Unassembled WGS sequence"/>
</dbReference>
<evidence type="ECO:0000259" key="7">
    <source>
        <dbReference type="Pfam" id="PF00482"/>
    </source>
</evidence>
<dbReference type="Pfam" id="PF00482">
    <property type="entry name" value="T2SSF"/>
    <property type="match status" value="1"/>
</dbReference>
<dbReference type="PANTHER" id="PTHR35007">
    <property type="entry name" value="INTEGRAL MEMBRANE PROTEIN-RELATED"/>
    <property type="match status" value="1"/>
</dbReference>
<feature type="transmembrane region" description="Helical" evidence="6">
    <location>
        <begin position="176"/>
        <end position="195"/>
    </location>
</feature>
<dbReference type="InterPro" id="IPR018076">
    <property type="entry name" value="T2SS_GspF_dom"/>
</dbReference>
<keyword evidence="4 6" id="KW-1133">Transmembrane helix</keyword>
<keyword evidence="5 6" id="KW-0472">Membrane</keyword>
<dbReference type="PANTHER" id="PTHR35007:SF3">
    <property type="entry name" value="POSSIBLE CONSERVED ALANINE RICH MEMBRANE PROTEIN"/>
    <property type="match status" value="1"/>
</dbReference>
<evidence type="ECO:0000313" key="8">
    <source>
        <dbReference type="EMBL" id="MCZ9304645.1"/>
    </source>
</evidence>
<feature type="domain" description="Type II secretion system protein GspF" evidence="7">
    <location>
        <begin position="317"/>
        <end position="395"/>
    </location>
</feature>
<feature type="transmembrane region" description="Helical" evidence="6">
    <location>
        <begin position="207"/>
        <end position="230"/>
    </location>
</feature>
<evidence type="ECO:0000256" key="6">
    <source>
        <dbReference type="SAM" id="Phobius"/>
    </source>
</evidence>
<comment type="subcellular location">
    <subcellularLocation>
        <location evidence="1">Cell membrane</location>
        <topology evidence="1">Multi-pass membrane protein</topology>
    </subcellularLocation>
</comment>
<keyword evidence="3 6" id="KW-0812">Transmembrane</keyword>
<organism evidence="8 9">
    <name type="scientific">Corynebacterium macclintockiae</name>
    <dbReference type="NCBI Taxonomy" id="2913501"/>
    <lineage>
        <taxon>Bacteria</taxon>
        <taxon>Bacillati</taxon>
        <taxon>Actinomycetota</taxon>
        <taxon>Actinomycetes</taxon>
        <taxon>Mycobacteriales</taxon>
        <taxon>Corynebacteriaceae</taxon>
        <taxon>Corynebacterium</taxon>
    </lineage>
</organism>
<accession>A0A9X3M7V1</accession>
<feature type="transmembrane region" description="Helical" evidence="6">
    <location>
        <begin position="374"/>
        <end position="400"/>
    </location>
</feature>
<evidence type="ECO:0000313" key="9">
    <source>
        <dbReference type="Proteomes" id="UP001146505"/>
    </source>
</evidence>
<reference evidence="8" key="1">
    <citation type="submission" date="2022-02" db="EMBL/GenBank/DDBJ databases">
        <title>Corynebacterium sp. from urogenital microbiome.</title>
        <authorList>
            <person name="Cappelli E.A."/>
            <person name="Ribeiro T.G."/>
            <person name="Peixe L."/>
        </authorList>
    </citation>
    <scope>NUCLEOTIDE SEQUENCE</scope>
    <source>
        <strain evidence="8">C9Ua_112</strain>
    </source>
</reference>
<evidence type="ECO:0000256" key="3">
    <source>
        <dbReference type="ARBA" id="ARBA00022692"/>
    </source>
</evidence>
<name>A0A9X3M7V1_9CORY</name>
<dbReference type="EMBL" id="JAKMUV010000003">
    <property type="protein sequence ID" value="MCZ9304645.1"/>
    <property type="molecule type" value="Genomic_DNA"/>
</dbReference>
<comment type="caution">
    <text evidence="8">The sequence shown here is derived from an EMBL/GenBank/DDBJ whole genome shotgun (WGS) entry which is preliminary data.</text>
</comment>
<keyword evidence="2" id="KW-1003">Cell membrane</keyword>
<keyword evidence="9" id="KW-1185">Reference proteome</keyword>
<dbReference type="RefSeq" id="WP_269954720.1">
    <property type="nucleotide sequence ID" value="NZ_JAKMUV010000003.1"/>
</dbReference>
<proteinExistence type="predicted"/>
<gene>
    <name evidence="8" type="ORF">L8U58_03705</name>
</gene>
<dbReference type="GeneID" id="301812639"/>
<sequence length="405" mass="41066">MNWADGELMISVLAVAAAALMVTFTLKIVVGRVLKTRRRMKFLGEVRDVVDAIAREVMAGGRSLDAVERASEGLKTEALRRALNVECARVRLGAAPGAGSVGAGAGAGAVGAGAGAGAAGPVNEESSDAPSLLSHLFQIWGISHRHGVGLAGLARAHVTDIDAQLAHISKSTSATAGARLTVTVLLALPVGAVALGQASGLGTLNFLITNVLGVLLFLAGVGLVCAGTLWTEYLSESLTTSPLGGVGVRAGPATPTPMGPLDAARALDVTAAALHAGKALLPAWELGVGQLARGNRSEASEGQDLLQHSLALLHLGGGEQAWLALADHPLFGPIARQAAQQTRAGTSLADGMRQQAEHLRRVAADKATAGAEKVLIALAAPLTLCFLPAFVFVGLIPLAIGMASL</sequence>
<evidence type="ECO:0000256" key="4">
    <source>
        <dbReference type="ARBA" id="ARBA00022989"/>
    </source>
</evidence>
<evidence type="ECO:0000256" key="1">
    <source>
        <dbReference type="ARBA" id="ARBA00004651"/>
    </source>
</evidence>
<dbReference type="AlphaFoldDB" id="A0A9X3M7V1"/>
<dbReference type="GO" id="GO:0005886">
    <property type="term" value="C:plasma membrane"/>
    <property type="evidence" value="ECO:0007669"/>
    <property type="project" value="UniProtKB-SubCell"/>
</dbReference>
<feature type="transmembrane region" description="Helical" evidence="6">
    <location>
        <begin position="12"/>
        <end position="34"/>
    </location>
</feature>
<protein>
    <recommendedName>
        <fullName evidence="7">Type II secretion system protein GspF domain-containing protein</fullName>
    </recommendedName>
</protein>